<feature type="transmembrane region" description="Helical" evidence="1">
    <location>
        <begin position="980"/>
        <end position="1004"/>
    </location>
</feature>
<dbReference type="Gene3D" id="3.30.70.1320">
    <property type="entry name" value="Multidrug efflux transporter AcrB pore domain like"/>
    <property type="match status" value="1"/>
</dbReference>
<organism evidence="2">
    <name type="scientific">Candidatus Thiocaldithrix dubininis</name>
    <dbReference type="NCBI Taxonomy" id="3080823"/>
    <lineage>
        <taxon>Bacteria</taxon>
        <taxon>Pseudomonadati</taxon>
        <taxon>Pseudomonadota</taxon>
        <taxon>Gammaproteobacteria</taxon>
        <taxon>Thiotrichales</taxon>
        <taxon>Thiotrichaceae</taxon>
        <taxon>Candidatus Thiocaldithrix</taxon>
    </lineage>
</organism>
<sequence>MNISAWSIRHPVPSILLFALLTFLGIKSFKALGIQDFPDIDLPTITVNASLEGAAPSQLETEVARKIENQVATLDGIEHIRTTLTNGSASTRVEFNIDKDVDVALNEVRNAVDSIKADLPASMTSPTVSKVTTAGSAILTFTVDAPSMTEEAVSWMIDNDVSKALLAVKGVGKVSRIGGVTREVHVDLDPIKMQALGVTAADISNQLKLVQQDSSGGRSDIGGNIQSIRTLAAAQDTQDIEALTIPLGDGRTVRLSDIAQVKDTVAERTNYALLDGKKVVGFEIMRSKGASAVAVADKVRHTVANFQAQHPYLKITEAADTVEPITDNFKGSMELLYEGAFLAIIVVYLFLRDWRATLVSAVALPLSIIPTFLVMQYLGYSLNTLTLLALALVVGILVDDAIVEIENIVRHLQMGKTPYEAAMEAADEIGLAVIATTFSLIAVFLPTAFMPGVPGKFFEQFGITASVSVFASLMVARLLTPMMAAYFLKPHAEEKHGDSPVKAAYLRLVNWCLHHRIITMVLTLAFFIGSVMLVPMLPKGFVPVADSGRTSVKVELQPGSTLEETYSAAEQARKIISQVDGVIQVFSNVGTGGGTGGPMGQSGTADVRKATLTVKLIHRNERKRKQTAIEAEMRQRLQVLPGARVSVGVGGSGEILQVTLAGENAVLLQEASQAVERDLRTLKGIGNIKSSASLQRPELHIIPDYVKAGDLGITAGALSNAMRLATSGDFATSLPKLNLDERQVNIRVQLDPAWRTNLDLIRNLGVKSIRGEVPLATVASIKMGSGPAQIDRLDRKRNITFEVELGSRIIGDVQAEVAKLPSLQNLPAGVTQPKSGEAERMAELFSSFGNAMLVGVLLIYIVLVLLFHDFLQPLTILAALPLSFGGAFVALLITHNSFSMPSVIGILMLMGIAAKNSILLVDYAVMAYKEHGMPLYDAVLDACRKRAQPIIMTTIAMGAGMLPVALGLGAEPSFRSPMAIVVIGGLLTSTLLSLLVIPVIFTYVDDFEKLLKKILRYFRRHSDHQTVKLSA</sequence>
<dbReference type="PRINTS" id="PR00702">
    <property type="entry name" value="ACRIFLAVINRP"/>
</dbReference>
<dbReference type="InterPro" id="IPR027463">
    <property type="entry name" value="AcrB_DN_DC_subdom"/>
</dbReference>
<accession>A0AA95KJ92</accession>
<dbReference type="PANTHER" id="PTHR32063:SF77">
    <property type="entry name" value="ACR FAMILY TRANSPORT PROTEIN"/>
    <property type="match status" value="1"/>
</dbReference>
<dbReference type="Gene3D" id="3.30.2090.10">
    <property type="entry name" value="Multidrug efflux transporter AcrB TolC docking domain, DN and DC subdomains"/>
    <property type="match status" value="2"/>
</dbReference>
<feature type="transmembrane region" description="Helical" evidence="1">
    <location>
        <begin position="385"/>
        <end position="409"/>
    </location>
</feature>
<dbReference type="Gene3D" id="3.30.70.1440">
    <property type="entry name" value="Multidrug efflux transporter AcrB pore domain"/>
    <property type="match status" value="1"/>
</dbReference>
<name>A0AA95KJ92_9GAMM</name>
<feature type="transmembrane region" description="Helical" evidence="1">
    <location>
        <begin position="358"/>
        <end position="379"/>
    </location>
</feature>
<dbReference type="Pfam" id="PF00873">
    <property type="entry name" value="ACR_tran"/>
    <property type="match status" value="1"/>
</dbReference>
<gene>
    <name evidence="2" type="ORF">QJT80_09255</name>
</gene>
<feature type="transmembrane region" description="Helical" evidence="1">
    <location>
        <begin position="844"/>
        <end position="867"/>
    </location>
</feature>
<feature type="transmembrane region" description="Helical" evidence="1">
    <location>
        <begin position="906"/>
        <end position="928"/>
    </location>
</feature>
<proteinExistence type="predicted"/>
<feature type="transmembrane region" description="Helical" evidence="1">
    <location>
        <begin position="461"/>
        <end position="479"/>
    </location>
</feature>
<dbReference type="SUPFAM" id="SSF82866">
    <property type="entry name" value="Multidrug efflux transporter AcrB transmembrane domain"/>
    <property type="match status" value="2"/>
</dbReference>
<dbReference type="Gene3D" id="1.20.1640.10">
    <property type="entry name" value="Multidrug efflux transporter AcrB transmembrane domain"/>
    <property type="match status" value="2"/>
</dbReference>
<feature type="transmembrane region" description="Helical" evidence="1">
    <location>
        <begin position="335"/>
        <end position="351"/>
    </location>
</feature>
<reference evidence="2" key="1">
    <citation type="journal article" date="2023" name="Int. J. Mol. Sci.">
        <title>Metagenomics Revealed a New Genus 'Candidatus Thiocaldithrix dubininis' gen. nov., sp. nov. and a New Species 'Candidatus Thiothrix putei' sp. nov. in the Family Thiotrichaceae, Some Members of Which Have Traits of Both Na+- and H+-Motive Energetics.</title>
        <authorList>
            <person name="Ravin N.V."/>
            <person name="Muntyan M.S."/>
            <person name="Smolyakov D.D."/>
            <person name="Rudenko T.S."/>
            <person name="Beletsky A.V."/>
            <person name="Mardanov A.V."/>
            <person name="Grabovich M.Y."/>
        </authorList>
    </citation>
    <scope>NUCLEOTIDE SEQUENCE</scope>
    <source>
        <strain evidence="2">GKL-01</strain>
    </source>
</reference>
<protein>
    <submittedName>
        <fullName evidence="2">Efflux RND transporter permease subunit</fullName>
    </submittedName>
</protein>
<feature type="transmembrane region" description="Helical" evidence="1">
    <location>
        <begin position="949"/>
        <end position="968"/>
    </location>
</feature>
<evidence type="ECO:0000313" key="2">
    <source>
        <dbReference type="EMBL" id="WGZ89688.1"/>
    </source>
</evidence>
<dbReference type="InterPro" id="IPR001036">
    <property type="entry name" value="Acrflvin-R"/>
</dbReference>
<dbReference type="Gene3D" id="3.30.70.1430">
    <property type="entry name" value="Multidrug efflux transporter AcrB pore domain"/>
    <property type="match status" value="2"/>
</dbReference>
<dbReference type="PANTHER" id="PTHR32063">
    <property type="match status" value="1"/>
</dbReference>
<keyword evidence="1" id="KW-1133">Transmembrane helix</keyword>
<evidence type="ECO:0000256" key="1">
    <source>
        <dbReference type="SAM" id="Phobius"/>
    </source>
</evidence>
<feature type="transmembrane region" description="Helical" evidence="1">
    <location>
        <begin position="429"/>
        <end position="449"/>
    </location>
</feature>
<dbReference type="GO" id="GO:0005886">
    <property type="term" value="C:plasma membrane"/>
    <property type="evidence" value="ECO:0007669"/>
    <property type="project" value="TreeGrafter"/>
</dbReference>
<dbReference type="Proteomes" id="UP001300672">
    <property type="component" value="Chromosome"/>
</dbReference>
<feature type="transmembrane region" description="Helical" evidence="1">
    <location>
        <begin position="517"/>
        <end position="537"/>
    </location>
</feature>
<dbReference type="SUPFAM" id="SSF82714">
    <property type="entry name" value="Multidrug efflux transporter AcrB TolC docking domain, DN and DC subdomains"/>
    <property type="match status" value="2"/>
</dbReference>
<reference evidence="2" key="2">
    <citation type="submission" date="2023-04" db="EMBL/GenBank/DDBJ databases">
        <authorList>
            <person name="Beletskiy A.V."/>
            <person name="Mardanov A.V."/>
            <person name="Ravin N.V."/>
        </authorList>
    </citation>
    <scope>NUCLEOTIDE SEQUENCE</scope>
    <source>
        <strain evidence="2">GKL-01</strain>
    </source>
</reference>
<dbReference type="KEGG" id="tdu:QJT80_09255"/>
<dbReference type="GO" id="GO:0042910">
    <property type="term" value="F:xenobiotic transmembrane transporter activity"/>
    <property type="evidence" value="ECO:0007669"/>
    <property type="project" value="TreeGrafter"/>
</dbReference>
<feature type="transmembrane region" description="Helical" evidence="1">
    <location>
        <begin position="874"/>
        <end position="894"/>
    </location>
</feature>
<dbReference type="SUPFAM" id="SSF82693">
    <property type="entry name" value="Multidrug efflux transporter AcrB pore domain, PN1, PN2, PC1 and PC2 subdomains"/>
    <property type="match status" value="3"/>
</dbReference>
<dbReference type="AlphaFoldDB" id="A0AA95KJ92"/>
<keyword evidence="1" id="KW-0472">Membrane</keyword>
<dbReference type="EMBL" id="CP124755">
    <property type="protein sequence ID" value="WGZ89688.1"/>
    <property type="molecule type" value="Genomic_DNA"/>
</dbReference>
<keyword evidence="1" id="KW-0812">Transmembrane</keyword>